<evidence type="ECO:0000313" key="2">
    <source>
        <dbReference type="EMBL" id="NNH22495.1"/>
    </source>
</evidence>
<keyword evidence="1" id="KW-0472">Membrane</keyword>
<organism evidence="2 3">
    <name type="scientific">Pseudokineococcus marinus</name>
    <dbReference type="NCBI Taxonomy" id="351215"/>
    <lineage>
        <taxon>Bacteria</taxon>
        <taxon>Bacillati</taxon>
        <taxon>Actinomycetota</taxon>
        <taxon>Actinomycetes</taxon>
        <taxon>Kineosporiales</taxon>
        <taxon>Kineosporiaceae</taxon>
        <taxon>Pseudokineococcus</taxon>
    </lineage>
</organism>
<dbReference type="Proteomes" id="UP000555552">
    <property type="component" value="Unassembled WGS sequence"/>
</dbReference>
<evidence type="ECO:0000256" key="1">
    <source>
        <dbReference type="SAM" id="Phobius"/>
    </source>
</evidence>
<dbReference type="EMBL" id="JABEMA010000045">
    <property type="protein sequence ID" value="NNH22495.1"/>
    <property type="molecule type" value="Genomic_DNA"/>
</dbReference>
<dbReference type="AlphaFoldDB" id="A0A849BMA5"/>
<comment type="caution">
    <text evidence="2">The sequence shown here is derived from an EMBL/GenBank/DDBJ whole genome shotgun (WGS) entry which is preliminary data.</text>
</comment>
<feature type="transmembrane region" description="Helical" evidence="1">
    <location>
        <begin position="41"/>
        <end position="60"/>
    </location>
</feature>
<proteinExistence type="predicted"/>
<dbReference type="RefSeq" id="WP_171202342.1">
    <property type="nucleotide sequence ID" value="NZ_BAAANP010000002.1"/>
</dbReference>
<feature type="transmembrane region" description="Helical" evidence="1">
    <location>
        <begin position="16"/>
        <end position="35"/>
    </location>
</feature>
<name>A0A849BMA5_9ACTN</name>
<evidence type="ECO:0000313" key="3">
    <source>
        <dbReference type="Proteomes" id="UP000555552"/>
    </source>
</evidence>
<gene>
    <name evidence="2" type="ORF">HLB09_05190</name>
</gene>
<keyword evidence="1" id="KW-0812">Transmembrane</keyword>
<feature type="transmembrane region" description="Helical" evidence="1">
    <location>
        <begin position="93"/>
        <end position="116"/>
    </location>
</feature>
<keyword evidence="1" id="KW-1133">Transmembrane helix</keyword>
<protein>
    <submittedName>
        <fullName evidence="2">Uncharacterized protein</fullName>
    </submittedName>
</protein>
<reference evidence="2 3" key="1">
    <citation type="submission" date="2020-05" db="EMBL/GenBank/DDBJ databases">
        <title>MicrobeNet Type strains.</title>
        <authorList>
            <person name="Nicholson A.C."/>
        </authorList>
    </citation>
    <scope>NUCLEOTIDE SEQUENCE [LARGE SCALE GENOMIC DNA]</scope>
    <source>
        <strain evidence="2 3">JCM 14547</strain>
    </source>
</reference>
<accession>A0A849BMA5</accession>
<sequence>MNPVRFVRALPQPAKAVYTVFFVALVVAFALVFALRDPDVVLVLVAPGALMVVVGLLQVFDVNGTATRMASFVTESRPLGVDYSRSVMATPRYVRLVGLAYVLIGLFWCALALGLVE</sequence>
<keyword evidence="3" id="KW-1185">Reference proteome</keyword>